<name>A0A0W8G623_9ZZZZ</name>
<dbReference type="InterPro" id="IPR051010">
    <property type="entry name" value="BCAA_transport"/>
</dbReference>
<keyword evidence="1" id="KW-0732">Signal</keyword>
<dbReference type="Gene3D" id="3.40.50.2300">
    <property type="match status" value="2"/>
</dbReference>
<dbReference type="Pfam" id="PF13458">
    <property type="entry name" value="Peripla_BP_6"/>
    <property type="match status" value="1"/>
</dbReference>
<gene>
    <name evidence="3" type="ORF">ASZ90_001560</name>
</gene>
<evidence type="ECO:0000259" key="2">
    <source>
        <dbReference type="Pfam" id="PF13458"/>
    </source>
</evidence>
<dbReference type="InterPro" id="IPR028082">
    <property type="entry name" value="Peripla_BP_I"/>
</dbReference>
<dbReference type="EMBL" id="LNQE01000206">
    <property type="protein sequence ID" value="KUG28566.1"/>
    <property type="molecule type" value="Genomic_DNA"/>
</dbReference>
<accession>A0A0W8G623</accession>
<dbReference type="InterPro" id="IPR028081">
    <property type="entry name" value="Leu-bd"/>
</dbReference>
<comment type="caution">
    <text evidence="3">The sequence shown here is derived from an EMBL/GenBank/DDBJ whole genome shotgun (WGS) entry which is preliminary data.</text>
</comment>
<dbReference type="AlphaFoldDB" id="A0A0W8G623"/>
<evidence type="ECO:0000313" key="3">
    <source>
        <dbReference type="EMBL" id="KUG28566.1"/>
    </source>
</evidence>
<feature type="domain" description="Leucine-binding protein" evidence="2">
    <location>
        <begin position="28"/>
        <end position="368"/>
    </location>
</feature>
<sequence>MALMALMCLAAVIGPVLRPCIAASSGEPIRIAAIYAETGEPSVGTAGQDFRGAALAVEAVNASGGLLGRRVELVAFDNAGTPLGARQAALRAVEAGVTAVVGGPWSGMTVAMAEVCQKVRVPFVASIATHPDVTRTGEWIFRVCYTDDQQGELLARFARTGLSAATAAILVNVGSSYSQGLAATFSRAFTAAGGRIVSEQPFKTNDTDFAAQLAAVADAAPDVVFLPSYALESGHIVRQAASLGITATFLGGDGWGPAMADTGRAAVNGHFYTTHWHPDVPLAAGRDIAQAYRKAHGRDPVQPDAILAHDAVMVLADAVRRAGRLDRDMIREALARTRDVQGGTGSITFDSGRNPLDKEVCIMRFENGQAVFFSSFR</sequence>
<proteinExistence type="predicted"/>
<protein>
    <submittedName>
        <fullName evidence="3">Branched-chain amino acid abc transporter, amino acid-binding protein</fullName>
    </submittedName>
</protein>
<organism evidence="3">
    <name type="scientific">hydrocarbon metagenome</name>
    <dbReference type="NCBI Taxonomy" id="938273"/>
    <lineage>
        <taxon>unclassified sequences</taxon>
        <taxon>metagenomes</taxon>
        <taxon>ecological metagenomes</taxon>
    </lineage>
</organism>
<dbReference type="PANTHER" id="PTHR30483">
    <property type="entry name" value="LEUCINE-SPECIFIC-BINDING PROTEIN"/>
    <property type="match status" value="1"/>
</dbReference>
<dbReference type="CDD" id="cd06347">
    <property type="entry name" value="PBP1_ABC_LivK_ligand_binding-like"/>
    <property type="match status" value="1"/>
</dbReference>
<dbReference type="SUPFAM" id="SSF53822">
    <property type="entry name" value="Periplasmic binding protein-like I"/>
    <property type="match status" value="1"/>
</dbReference>
<reference evidence="3" key="1">
    <citation type="journal article" date="2015" name="Proc. Natl. Acad. Sci. U.S.A.">
        <title>Networks of energetic and metabolic interactions define dynamics in microbial communities.</title>
        <authorList>
            <person name="Embree M."/>
            <person name="Liu J.K."/>
            <person name="Al-Bassam M.M."/>
            <person name="Zengler K."/>
        </authorList>
    </citation>
    <scope>NUCLEOTIDE SEQUENCE</scope>
</reference>
<evidence type="ECO:0000256" key="1">
    <source>
        <dbReference type="ARBA" id="ARBA00022729"/>
    </source>
</evidence>
<dbReference type="PANTHER" id="PTHR30483:SF6">
    <property type="entry name" value="PERIPLASMIC BINDING PROTEIN OF ABC TRANSPORTER FOR NATURAL AMINO ACIDS"/>
    <property type="match status" value="1"/>
</dbReference>